<accession>A0ABN7HHS4</accession>
<keyword evidence="3" id="KW-1185">Reference proteome</keyword>
<feature type="compositionally biased region" description="Low complexity" evidence="1">
    <location>
        <begin position="26"/>
        <end position="39"/>
    </location>
</feature>
<organism evidence="2 3">
    <name type="scientific">Paraburkholderia metrosideri</name>
    <dbReference type="NCBI Taxonomy" id="580937"/>
    <lineage>
        <taxon>Bacteria</taxon>
        <taxon>Pseudomonadati</taxon>
        <taxon>Pseudomonadota</taxon>
        <taxon>Betaproteobacteria</taxon>
        <taxon>Burkholderiales</taxon>
        <taxon>Burkholderiaceae</taxon>
        <taxon>Paraburkholderia</taxon>
    </lineage>
</organism>
<evidence type="ECO:0000313" key="2">
    <source>
        <dbReference type="EMBL" id="CAD6517567.1"/>
    </source>
</evidence>
<dbReference type="Pfam" id="PF11811">
    <property type="entry name" value="DUF3331"/>
    <property type="match status" value="1"/>
</dbReference>
<evidence type="ECO:0000313" key="3">
    <source>
        <dbReference type="Proteomes" id="UP000598032"/>
    </source>
</evidence>
<dbReference type="InterPro" id="IPR021769">
    <property type="entry name" value="DUF3331"/>
</dbReference>
<dbReference type="EMBL" id="CAJHCP010000002">
    <property type="protein sequence ID" value="CAD6517567.1"/>
    <property type="molecule type" value="Genomic_DNA"/>
</dbReference>
<feature type="region of interest" description="Disordered" evidence="1">
    <location>
        <begin position="1"/>
        <end position="64"/>
    </location>
</feature>
<evidence type="ECO:0000256" key="1">
    <source>
        <dbReference type="SAM" id="MobiDB-lite"/>
    </source>
</evidence>
<protein>
    <recommendedName>
        <fullName evidence="4">DUF3331 domain-containing protein</fullName>
    </recommendedName>
</protein>
<comment type="caution">
    <text evidence="2">The sequence shown here is derived from an EMBL/GenBank/DDBJ whole genome shotgun (WGS) entry which is preliminary data.</text>
</comment>
<gene>
    <name evidence="2" type="ORF">LMG28140_00957</name>
</gene>
<proteinExistence type="predicted"/>
<name>A0ABN7HHS4_9BURK</name>
<evidence type="ECO:0008006" key="4">
    <source>
        <dbReference type="Google" id="ProtNLM"/>
    </source>
</evidence>
<reference evidence="2 3" key="1">
    <citation type="submission" date="2020-10" db="EMBL/GenBank/DDBJ databases">
        <authorList>
            <person name="Peeters C."/>
        </authorList>
    </citation>
    <scope>NUCLEOTIDE SEQUENCE [LARGE SCALE GENOMIC DNA]</scope>
    <source>
        <strain evidence="2 3">LMG 28140</strain>
    </source>
</reference>
<sequence length="195" mass="21269">MLNTQALPRLAESPADSDKPDSPRHQPSLRQSSGSPSQSEAALIGLSHGRGRVGRRRPADISVPETDPWLRTLAALQRFSEPPDDSVNPFTQPEYRYPPSQRAAGDSQMKTFNLTVLEHMANSRVCLSWHDPTSCNYEEQVWTPGLARRSGRCALSGAHIRKGDAVHRPQTRGSAPPANSDAMILTSALAPVRDG</sequence>
<dbReference type="Proteomes" id="UP000598032">
    <property type="component" value="Unassembled WGS sequence"/>
</dbReference>